<evidence type="ECO:0000313" key="2">
    <source>
        <dbReference type="Proteomes" id="UP000070133"/>
    </source>
</evidence>
<dbReference type="EMBL" id="LFZN01000004">
    <property type="protein sequence ID" value="KXT06761.1"/>
    <property type="molecule type" value="Genomic_DNA"/>
</dbReference>
<dbReference type="PANTHER" id="PTHR28180:SF5">
    <property type="entry name" value="DNA POLYMERASE ALPHA SUBUNIT B"/>
    <property type="match status" value="1"/>
</dbReference>
<accession>A0A139HWB7</accession>
<keyword evidence="2" id="KW-1185">Reference proteome</keyword>
<dbReference type="OrthoDB" id="5537330at2759"/>
<dbReference type="PANTHER" id="PTHR28180">
    <property type="entry name" value="CONSERVED MITOCHONDRIAL PROTEIN-RELATED"/>
    <property type="match status" value="1"/>
</dbReference>
<dbReference type="InterPro" id="IPR052999">
    <property type="entry name" value="PTS1_Protein"/>
</dbReference>
<proteinExistence type="predicted"/>
<protein>
    <submittedName>
        <fullName evidence="1">Uncharacterized protein</fullName>
    </submittedName>
</protein>
<dbReference type="AlphaFoldDB" id="A0A139HWB7"/>
<comment type="caution">
    <text evidence="1">The sequence shown here is derived from an EMBL/GenBank/DDBJ whole genome shotgun (WGS) entry which is preliminary data.</text>
</comment>
<reference evidence="1 2" key="1">
    <citation type="submission" date="2015-07" db="EMBL/GenBank/DDBJ databases">
        <title>Comparative genomics of the Sigatoka disease complex on banana suggests a link between parallel evolutionary changes in Pseudocercospora fijiensis and Pseudocercospora eumusae and increased virulence on the banana host.</title>
        <authorList>
            <person name="Chang T.-C."/>
            <person name="Salvucci A."/>
            <person name="Crous P.W."/>
            <person name="Stergiopoulos I."/>
        </authorList>
    </citation>
    <scope>NUCLEOTIDE SEQUENCE [LARGE SCALE GENOMIC DNA]</scope>
    <source>
        <strain evidence="1 2">CBS 114824</strain>
    </source>
</reference>
<evidence type="ECO:0000313" key="1">
    <source>
        <dbReference type="EMBL" id="KXT06761.1"/>
    </source>
</evidence>
<sequence length="124" mass="13932">MISTTTPTTEETLTLFQKIEENFPHQTLGDNKWYILLLTAITAGGHPELAAELYKHLITSKPEFSTPEQRKALTRRLREALIKLVSVVGVVKPCASFAIHLKPEIPVPDTDISTSRSDILYSWD</sequence>
<dbReference type="Proteomes" id="UP000070133">
    <property type="component" value="Unassembled WGS sequence"/>
</dbReference>
<gene>
    <name evidence="1" type="ORF">AC578_7344</name>
</gene>
<name>A0A139HWB7_9PEZI</name>
<organism evidence="1 2">
    <name type="scientific">Pseudocercospora eumusae</name>
    <dbReference type="NCBI Taxonomy" id="321146"/>
    <lineage>
        <taxon>Eukaryota</taxon>
        <taxon>Fungi</taxon>
        <taxon>Dikarya</taxon>
        <taxon>Ascomycota</taxon>
        <taxon>Pezizomycotina</taxon>
        <taxon>Dothideomycetes</taxon>
        <taxon>Dothideomycetidae</taxon>
        <taxon>Mycosphaerellales</taxon>
        <taxon>Mycosphaerellaceae</taxon>
        <taxon>Pseudocercospora</taxon>
    </lineage>
</organism>